<sequence>MISDHISLLMDKASYRILGSNEFTLDYKDDLAFILKTKNETLAYGIWFSD</sequence>
<dbReference type="AlphaFoldDB" id="A0A164LTH2"/>
<dbReference type="PATRIC" id="fig|1396.535.peg.4731"/>
<reference evidence="1 2" key="1">
    <citation type="submission" date="2015-09" db="EMBL/GenBank/DDBJ databases">
        <title>Bacillus cereus food isolates.</title>
        <authorList>
            <person name="Boekhorst J."/>
        </authorList>
    </citation>
    <scope>NUCLEOTIDE SEQUENCE [LARGE SCALE GENOMIC DNA]</scope>
    <source>
        <strain evidence="1 2">B4088</strain>
    </source>
</reference>
<comment type="caution">
    <text evidence="1">The sequence shown here is derived from an EMBL/GenBank/DDBJ whole genome shotgun (WGS) entry which is preliminary data.</text>
</comment>
<accession>A0A164LTH2</accession>
<evidence type="ECO:0000313" key="1">
    <source>
        <dbReference type="EMBL" id="KZD57482.1"/>
    </source>
</evidence>
<gene>
    <name evidence="1" type="ORF">B4088_4896</name>
</gene>
<name>A0A164LTH2_BACCE</name>
<dbReference type="EMBL" id="LJKE01000088">
    <property type="protein sequence ID" value="KZD57482.1"/>
    <property type="molecule type" value="Genomic_DNA"/>
</dbReference>
<evidence type="ECO:0000313" key="2">
    <source>
        <dbReference type="Proteomes" id="UP000076482"/>
    </source>
</evidence>
<protein>
    <submittedName>
        <fullName evidence="1">Uncharacterized protein</fullName>
    </submittedName>
</protein>
<dbReference type="Proteomes" id="UP000076482">
    <property type="component" value="Unassembled WGS sequence"/>
</dbReference>
<organism evidence="1 2">
    <name type="scientific">Bacillus cereus</name>
    <dbReference type="NCBI Taxonomy" id="1396"/>
    <lineage>
        <taxon>Bacteria</taxon>
        <taxon>Bacillati</taxon>
        <taxon>Bacillota</taxon>
        <taxon>Bacilli</taxon>
        <taxon>Bacillales</taxon>
        <taxon>Bacillaceae</taxon>
        <taxon>Bacillus</taxon>
        <taxon>Bacillus cereus group</taxon>
    </lineage>
</organism>
<proteinExistence type="predicted"/>